<evidence type="ECO:0000313" key="8">
    <source>
        <dbReference type="EMBL" id="KXJ93230.1"/>
    </source>
</evidence>
<reference evidence="9" key="1">
    <citation type="submission" date="2016-02" db="EMBL/GenBank/DDBJ databases">
        <title>Draft genome sequence of Microdochium bolleyi, a fungal endophyte of beachgrass.</title>
        <authorList>
            <consortium name="DOE Joint Genome Institute"/>
            <person name="David A.S."/>
            <person name="May G."/>
            <person name="Haridas S."/>
            <person name="Lim J."/>
            <person name="Wang M."/>
            <person name="Labutti K."/>
            <person name="Lipzen A."/>
            <person name="Barry K."/>
            <person name="Grigoriev I.V."/>
        </authorList>
    </citation>
    <scope>NUCLEOTIDE SEQUENCE [LARGE SCALE GENOMIC DNA]</scope>
    <source>
        <strain evidence="9">J235TASD1</strain>
    </source>
</reference>
<dbReference type="GO" id="GO:0000977">
    <property type="term" value="F:RNA polymerase II transcription regulatory region sequence-specific DNA binding"/>
    <property type="evidence" value="ECO:0007669"/>
    <property type="project" value="TreeGrafter"/>
</dbReference>
<evidence type="ECO:0000259" key="7">
    <source>
        <dbReference type="PROSITE" id="PS50157"/>
    </source>
</evidence>
<keyword evidence="9" id="KW-1185">Reference proteome</keyword>
<feature type="region of interest" description="Disordered" evidence="6">
    <location>
        <begin position="208"/>
        <end position="240"/>
    </location>
</feature>
<evidence type="ECO:0000256" key="2">
    <source>
        <dbReference type="ARBA" id="ARBA00022737"/>
    </source>
</evidence>
<dbReference type="SMART" id="SM00355">
    <property type="entry name" value="ZnF_C2H2"/>
    <property type="match status" value="5"/>
</dbReference>
<dbReference type="EMBL" id="KQ964248">
    <property type="protein sequence ID" value="KXJ93230.1"/>
    <property type="molecule type" value="Genomic_DNA"/>
</dbReference>
<dbReference type="OrthoDB" id="8117402at2759"/>
<evidence type="ECO:0000313" key="9">
    <source>
        <dbReference type="Proteomes" id="UP000070501"/>
    </source>
</evidence>
<keyword evidence="2" id="KW-0677">Repeat</keyword>
<dbReference type="GO" id="GO:0008270">
    <property type="term" value="F:zinc ion binding"/>
    <property type="evidence" value="ECO:0007669"/>
    <property type="project" value="UniProtKB-KW"/>
</dbReference>
<gene>
    <name evidence="8" type="ORF">Micbo1qcDRAFT_174318</name>
</gene>
<dbReference type="AlphaFoldDB" id="A0A136J7U2"/>
<name>A0A136J7U2_9PEZI</name>
<dbReference type="InParanoid" id="A0A136J7U2"/>
<evidence type="ECO:0000256" key="5">
    <source>
        <dbReference type="PROSITE-ProRule" id="PRU00042"/>
    </source>
</evidence>
<organism evidence="8 9">
    <name type="scientific">Microdochium bolleyi</name>
    <dbReference type="NCBI Taxonomy" id="196109"/>
    <lineage>
        <taxon>Eukaryota</taxon>
        <taxon>Fungi</taxon>
        <taxon>Dikarya</taxon>
        <taxon>Ascomycota</taxon>
        <taxon>Pezizomycotina</taxon>
        <taxon>Sordariomycetes</taxon>
        <taxon>Xylariomycetidae</taxon>
        <taxon>Xylariales</taxon>
        <taxon>Microdochiaceae</taxon>
        <taxon>Microdochium</taxon>
    </lineage>
</organism>
<accession>A0A136J7U2</accession>
<keyword evidence="3 5" id="KW-0863">Zinc-finger</keyword>
<feature type="compositionally biased region" description="Polar residues" evidence="6">
    <location>
        <begin position="221"/>
        <end position="233"/>
    </location>
</feature>
<sequence length="407" mass="44960">MSSAWTTQTYLPAIEPRKCPCCEQVFDTGKDKVEHQNAAGHFQCVICKRQFLNGPAVVKHQLQDHKRVHKITCPGCTAVYTSAGDWLDHIERNICTGIFPEALEIRRQQLEAFRSALANRSSTRDFAVLYEHTDTWADHIPGPVYDNFDAHHGTVLEQEYKEESAFPRLPTNQFRAGDSKTLDLLSGDATVPAGRSANKWANSKSLFPGRNSYTAVPPPESQSRATGTKSATSCKDDSGAPCKDPYDPRFNPAIFKNPILDMFTCPHLTCSTKTNTAQGLVRHLKSPVHQAEPEICPSCLRSFPGKTALLRHIEASFVKCYCKNADKFRQILSTLTGGVLDAKVNVKDENGEKRELSVDEICGEMTEIYVDEKAAANLQPGRARGSGPGFWEGSELLSKGSGKARGW</sequence>
<dbReference type="PANTHER" id="PTHR24409">
    <property type="entry name" value="ZINC FINGER PROTEIN 142"/>
    <property type="match status" value="1"/>
</dbReference>
<dbReference type="GO" id="GO:0005634">
    <property type="term" value="C:nucleus"/>
    <property type="evidence" value="ECO:0007669"/>
    <property type="project" value="TreeGrafter"/>
</dbReference>
<dbReference type="PANTHER" id="PTHR24409:SF295">
    <property type="entry name" value="AZ2-RELATED"/>
    <property type="match status" value="1"/>
</dbReference>
<dbReference type="InterPro" id="IPR013087">
    <property type="entry name" value="Znf_C2H2_type"/>
</dbReference>
<feature type="region of interest" description="Disordered" evidence="6">
    <location>
        <begin position="380"/>
        <end position="407"/>
    </location>
</feature>
<dbReference type="Gene3D" id="3.30.160.60">
    <property type="entry name" value="Classic Zinc Finger"/>
    <property type="match status" value="2"/>
</dbReference>
<evidence type="ECO:0000256" key="4">
    <source>
        <dbReference type="ARBA" id="ARBA00022833"/>
    </source>
</evidence>
<feature type="domain" description="C2H2-type" evidence="7">
    <location>
        <begin position="263"/>
        <end position="294"/>
    </location>
</feature>
<proteinExistence type="predicted"/>
<dbReference type="STRING" id="196109.A0A136J7U2"/>
<evidence type="ECO:0000256" key="1">
    <source>
        <dbReference type="ARBA" id="ARBA00022723"/>
    </source>
</evidence>
<dbReference type="GO" id="GO:0000981">
    <property type="term" value="F:DNA-binding transcription factor activity, RNA polymerase II-specific"/>
    <property type="evidence" value="ECO:0007669"/>
    <property type="project" value="TreeGrafter"/>
</dbReference>
<keyword evidence="4" id="KW-0862">Zinc</keyword>
<keyword evidence="1" id="KW-0479">Metal-binding</keyword>
<dbReference type="PROSITE" id="PS50157">
    <property type="entry name" value="ZINC_FINGER_C2H2_2"/>
    <property type="match status" value="1"/>
</dbReference>
<dbReference type="PROSITE" id="PS00028">
    <property type="entry name" value="ZINC_FINGER_C2H2_1"/>
    <property type="match status" value="1"/>
</dbReference>
<evidence type="ECO:0000256" key="6">
    <source>
        <dbReference type="SAM" id="MobiDB-lite"/>
    </source>
</evidence>
<protein>
    <recommendedName>
        <fullName evidence="7">C2H2-type domain-containing protein</fullName>
    </recommendedName>
</protein>
<dbReference type="Proteomes" id="UP000070501">
    <property type="component" value="Unassembled WGS sequence"/>
</dbReference>
<evidence type="ECO:0000256" key="3">
    <source>
        <dbReference type="ARBA" id="ARBA00022771"/>
    </source>
</evidence>